<dbReference type="InterPro" id="IPR003593">
    <property type="entry name" value="AAA+_ATPase"/>
</dbReference>
<reference evidence="6 7" key="1">
    <citation type="submission" date="2019-11" db="EMBL/GenBank/DDBJ databases">
        <title>Comparative genomics of hydrocarbon-degrading Desulfosarcina strains.</title>
        <authorList>
            <person name="Watanabe M."/>
            <person name="Kojima H."/>
            <person name="Fukui M."/>
        </authorList>
    </citation>
    <scope>NUCLEOTIDE SEQUENCE [LARGE SCALE GENOMIC DNA]</scope>
    <source>
        <strain evidence="6 7">28bB2T</strain>
    </source>
</reference>
<dbReference type="InterPro" id="IPR058031">
    <property type="entry name" value="AAA_lid_NorR"/>
</dbReference>
<dbReference type="InterPro" id="IPR002078">
    <property type="entry name" value="Sigma_54_int"/>
</dbReference>
<dbReference type="SUPFAM" id="SSF46689">
    <property type="entry name" value="Homeodomain-like"/>
    <property type="match status" value="1"/>
</dbReference>
<dbReference type="KEGG" id="dov:DSCO28_19260"/>
<dbReference type="FunFam" id="3.40.50.300:FF:000006">
    <property type="entry name" value="DNA-binding transcriptional regulator NtrC"/>
    <property type="match status" value="1"/>
</dbReference>
<dbReference type="GO" id="GO:0006355">
    <property type="term" value="P:regulation of DNA-templated transcription"/>
    <property type="evidence" value="ECO:0007669"/>
    <property type="project" value="InterPro"/>
</dbReference>
<keyword evidence="3" id="KW-0805">Transcription regulation</keyword>
<evidence type="ECO:0000256" key="2">
    <source>
        <dbReference type="ARBA" id="ARBA00022840"/>
    </source>
</evidence>
<dbReference type="GO" id="GO:0043565">
    <property type="term" value="F:sequence-specific DNA binding"/>
    <property type="evidence" value="ECO:0007669"/>
    <property type="project" value="InterPro"/>
</dbReference>
<keyword evidence="1" id="KW-0547">Nucleotide-binding</keyword>
<dbReference type="Proteomes" id="UP000425960">
    <property type="component" value="Chromosome"/>
</dbReference>
<dbReference type="InterPro" id="IPR027417">
    <property type="entry name" value="P-loop_NTPase"/>
</dbReference>
<dbReference type="Pfam" id="PF02954">
    <property type="entry name" value="HTH_8"/>
    <property type="match status" value="1"/>
</dbReference>
<dbReference type="SMART" id="SM00382">
    <property type="entry name" value="AAA"/>
    <property type="match status" value="1"/>
</dbReference>
<keyword evidence="2" id="KW-0067">ATP-binding</keyword>
<dbReference type="InterPro" id="IPR002197">
    <property type="entry name" value="HTH_Fis"/>
</dbReference>
<dbReference type="PANTHER" id="PTHR32071:SF57">
    <property type="entry name" value="C4-DICARBOXYLATE TRANSPORT TRANSCRIPTIONAL REGULATORY PROTEIN DCTD"/>
    <property type="match status" value="1"/>
</dbReference>
<dbReference type="Gene3D" id="3.40.50.300">
    <property type="entry name" value="P-loop containing nucleotide triphosphate hydrolases"/>
    <property type="match status" value="1"/>
</dbReference>
<evidence type="ECO:0000313" key="7">
    <source>
        <dbReference type="Proteomes" id="UP000425960"/>
    </source>
</evidence>
<dbReference type="Pfam" id="PF00158">
    <property type="entry name" value="Sigma54_activat"/>
    <property type="match status" value="1"/>
</dbReference>
<dbReference type="InterPro" id="IPR025944">
    <property type="entry name" value="Sigma_54_int_dom_CS"/>
</dbReference>
<evidence type="ECO:0000259" key="5">
    <source>
        <dbReference type="PROSITE" id="PS50045"/>
    </source>
</evidence>
<keyword evidence="4" id="KW-0804">Transcription</keyword>
<protein>
    <recommendedName>
        <fullName evidence="5">Sigma-54 factor interaction domain-containing protein</fullName>
    </recommendedName>
</protein>
<dbReference type="Gene3D" id="1.10.8.60">
    <property type="match status" value="1"/>
</dbReference>
<dbReference type="CDD" id="cd00009">
    <property type="entry name" value="AAA"/>
    <property type="match status" value="1"/>
</dbReference>
<proteinExistence type="predicted"/>
<dbReference type="EMBL" id="AP021876">
    <property type="protein sequence ID" value="BBO81360.1"/>
    <property type="molecule type" value="Genomic_DNA"/>
</dbReference>
<dbReference type="Pfam" id="PF25601">
    <property type="entry name" value="AAA_lid_14"/>
    <property type="match status" value="1"/>
</dbReference>
<dbReference type="PROSITE" id="PS50045">
    <property type="entry name" value="SIGMA54_INTERACT_4"/>
    <property type="match status" value="1"/>
</dbReference>
<accession>A0A5K7ZQ20</accession>
<dbReference type="SUPFAM" id="SSF52540">
    <property type="entry name" value="P-loop containing nucleoside triphosphate hydrolases"/>
    <property type="match status" value="1"/>
</dbReference>
<evidence type="ECO:0000256" key="4">
    <source>
        <dbReference type="ARBA" id="ARBA00023163"/>
    </source>
</evidence>
<dbReference type="RefSeq" id="WP_155322092.1">
    <property type="nucleotide sequence ID" value="NZ_AP021876.1"/>
</dbReference>
<name>A0A5K7ZQ20_9BACT</name>
<organism evidence="6 7">
    <name type="scientific">Desulfosarcina ovata subsp. sediminis</name>
    <dbReference type="NCBI Taxonomy" id="885957"/>
    <lineage>
        <taxon>Bacteria</taxon>
        <taxon>Pseudomonadati</taxon>
        <taxon>Thermodesulfobacteriota</taxon>
        <taxon>Desulfobacteria</taxon>
        <taxon>Desulfobacterales</taxon>
        <taxon>Desulfosarcinaceae</taxon>
        <taxon>Desulfosarcina</taxon>
    </lineage>
</organism>
<evidence type="ECO:0000256" key="3">
    <source>
        <dbReference type="ARBA" id="ARBA00023015"/>
    </source>
</evidence>
<dbReference type="AlphaFoldDB" id="A0A5K7ZQ20"/>
<feature type="domain" description="Sigma-54 factor interaction" evidence="5">
    <location>
        <begin position="13"/>
        <end position="245"/>
    </location>
</feature>
<dbReference type="InterPro" id="IPR009057">
    <property type="entry name" value="Homeodomain-like_sf"/>
</dbReference>
<dbReference type="PANTHER" id="PTHR32071">
    <property type="entry name" value="TRANSCRIPTIONAL REGULATORY PROTEIN"/>
    <property type="match status" value="1"/>
</dbReference>
<evidence type="ECO:0000313" key="6">
    <source>
        <dbReference type="EMBL" id="BBO81360.1"/>
    </source>
</evidence>
<sequence length="353" mass="39278">MSEHSKSKPGPPIVGVSKNIERVRELIEHVASTGLNTVVFGESGVGKEVVAQNLYQKSPRLGKPFIKINCAALPEGGLLESELFGYERGAFTGAEQKKKGKFQLAHSGVLLLDEIGDMSLPLQAKLLHVLQSGGEFSPLGSEKEVKADTWVIAATNHDLQKDIEEGKFREDLYYRLNIIKIYLAPLRERPEDIPPLIDFYVKEYAAMLNNRRVEKPSADVIERMCAYSWPGNVRELQNVLKRMLVLGDCNQIIDELFNNEKAPQNGENSDSGADHHASLSTIIDLGGKNSPDNQSFSLKSAKKKAVEMVEREIISHVLGKTDWNRSKASKILKISYKTLLYKISDLGILPPEK</sequence>
<dbReference type="GO" id="GO:0005524">
    <property type="term" value="F:ATP binding"/>
    <property type="evidence" value="ECO:0007669"/>
    <property type="project" value="UniProtKB-KW"/>
</dbReference>
<dbReference type="PROSITE" id="PS00688">
    <property type="entry name" value="SIGMA54_INTERACT_3"/>
    <property type="match status" value="1"/>
</dbReference>
<evidence type="ECO:0000256" key="1">
    <source>
        <dbReference type="ARBA" id="ARBA00022741"/>
    </source>
</evidence>
<dbReference type="Gene3D" id="1.10.10.60">
    <property type="entry name" value="Homeodomain-like"/>
    <property type="match status" value="1"/>
</dbReference>
<gene>
    <name evidence="6" type="ORF">DSCO28_19260</name>
</gene>